<accession>A0A1G8KGL4</accession>
<sequence length="55" mass="6850">MTEQNWNTWQKRVLREDYVKPDMSEIDRKKRMKEVNKKYKSRSFSSTYSTLKMNK</sequence>
<dbReference type="EMBL" id="FNDU01000007">
    <property type="protein sequence ID" value="SDI42559.1"/>
    <property type="molecule type" value="Genomic_DNA"/>
</dbReference>
<evidence type="ECO:0000313" key="2">
    <source>
        <dbReference type="Proteomes" id="UP000199017"/>
    </source>
</evidence>
<dbReference type="STRING" id="930129.SAMN05216352_107221"/>
<evidence type="ECO:0000313" key="1">
    <source>
        <dbReference type="EMBL" id="SDI42559.1"/>
    </source>
</evidence>
<gene>
    <name evidence="1" type="ORF">SAMN05216352_107221</name>
</gene>
<proteinExistence type="predicted"/>
<reference evidence="1 2" key="1">
    <citation type="submission" date="2016-10" db="EMBL/GenBank/DDBJ databases">
        <authorList>
            <person name="de Groot N.N."/>
        </authorList>
    </citation>
    <scope>NUCLEOTIDE SEQUENCE [LARGE SCALE GENOMIC DNA]</scope>
    <source>
        <strain evidence="2">P4B,CCM 7963,CECT 7998,DSM 25260,IBRC-M 10614,KCTC 13821</strain>
    </source>
</reference>
<name>A0A1G8KGL4_9BACI</name>
<dbReference type="AlphaFoldDB" id="A0A1G8KGL4"/>
<protein>
    <submittedName>
        <fullName evidence="1">Uncharacterized protein</fullName>
    </submittedName>
</protein>
<organism evidence="1 2">
    <name type="scientific">Alteribacillus bidgolensis</name>
    <dbReference type="NCBI Taxonomy" id="930129"/>
    <lineage>
        <taxon>Bacteria</taxon>
        <taxon>Bacillati</taxon>
        <taxon>Bacillota</taxon>
        <taxon>Bacilli</taxon>
        <taxon>Bacillales</taxon>
        <taxon>Bacillaceae</taxon>
        <taxon>Alteribacillus</taxon>
    </lineage>
</organism>
<keyword evidence="2" id="KW-1185">Reference proteome</keyword>
<dbReference type="RefSeq" id="WP_170032192.1">
    <property type="nucleotide sequence ID" value="NZ_FNDU01000007.1"/>
</dbReference>
<dbReference type="Proteomes" id="UP000199017">
    <property type="component" value="Unassembled WGS sequence"/>
</dbReference>